<evidence type="ECO:0000313" key="2">
    <source>
        <dbReference type="Proteomes" id="UP000183832"/>
    </source>
</evidence>
<name>A0A1J1INV0_9DIPT</name>
<protein>
    <submittedName>
        <fullName evidence="1">CLUMA_CG015637, isoform A</fullName>
    </submittedName>
</protein>
<dbReference type="EMBL" id="CVRI01000057">
    <property type="protein sequence ID" value="CRL01907.1"/>
    <property type="molecule type" value="Genomic_DNA"/>
</dbReference>
<gene>
    <name evidence="1" type="ORF">CLUMA_CG015637</name>
</gene>
<sequence length="90" mass="10729">MRFKCCTNLNLTFEGLLQSKALRSCKNSFSKILYCLERRVIPIYFKANDEFENYYNWSMTSFSIFPNINLREIKITNVHEEVSVQLYSIL</sequence>
<evidence type="ECO:0000313" key="1">
    <source>
        <dbReference type="EMBL" id="CRL01907.1"/>
    </source>
</evidence>
<accession>A0A1J1INV0</accession>
<proteinExistence type="predicted"/>
<keyword evidence="2" id="KW-1185">Reference proteome</keyword>
<reference evidence="1 2" key="1">
    <citation type="submission" date="2015-04" db="EMBL/GenBank/DDBJ databases">
        <authorList>
            <person name="Syromyatnikov M.Y."/>
            <person name="Popov V.N."/>
        </authorList>
    </citation>
    <scope>NUCLEOTIDE SEQUENCE [LARGE SCALE GENOMIC DNA]</scope>
</reference>
<dbReference type="AlphaFoldDB" id="A0A1J1INV0"/>
<dbReference type="Proteomes" id="UP000183832">
    <property type="component" value="Unassembled WGS sequence"/>
</dbReference>
<organism evidence="1 2">
    <name type="scientific">Clunio marinus</name>
    <dbReference type="NCBI Taxonomy" id="568069"/>
    <lineage>
        <taxon>Eukaryota</taxon>
        <taxon>Metazoa</taxon>
        <taxon>Ecdysozoa</taxon>
        <taxon>Arthropoda</taxon>
        <taxon>Hexapoda</taxon>
        <taxon>Insecta</taxon>
        <taxon>Pterygota</taxon>
        <taxon>Neoptera</taxon>
        <taxon>Endopterygota</taxon>
        <taxon>Diptera</taxon>
        <taxon>Nematocera</taxon>
        <taxon>Chironomoidea</taxon>
        <taxon>Chironomidae</taxon>
        <taxon>Clunio</taxon>
    </lineage>
</organism>